<dbReference type="OrthoDB" id="2740407at2"/>
<protein>
    <submittedName>
        <fullName evidence="1">Uncharacterized protein</fullName>
    </submittedName>
</protein>
<keyword evidence="2" id="KW-1185">Reference proteome</keyword>
<dbReference type="EMBL" id="JPVO01000053">
    <property type="protein sequence ID" value="KGR74886.1"/>
    <property type="molecule type" value="Genomic_DNA"/>
</dbReference>
<evidence type="ECO:0000313" key="2">
    <source>
        <dbReference type="Proteomes" id="UP000030408"/>
    </source>
</evidence>
<accession>A0A0A3HQN1</accession>
<organism evidence="1 2">
    <name type="scientific">Ureibacillus sinduriensis BLB-1 = JCM 15800</name>
    <dbReference type="NCBI Taxonomy" id="1384057"/>
    <lineage>
        <taxon>Bacteria</taxon>
        <taxon>Bacillati</taxon>
        <taxon>Bacillota</taxon>
        <taxon>Bacilli</taxon>
        <taxon>Bacillales</taxon>
        <taxon>Caryophanaceae</taxon>
        <taxon>Ureibacillus</taxon>
    </lineage>
</organism>
<dbReference type="Proteomes" id="UP000030408">
    <property type="component" value="Unassembled WGS sequence"/>
</dbReference>
<proteinExistence type="predicted"/>
<dbReference type="AlphaFoldDB" id="A0A0A3HQN1"/>
<name>A0A0A3HQN1_9BACL</name>
<dbReference type="eggNOG" id="ENOG5030C15">
    <property type="taxonomic scope" value="Bacteria"/>
</dbReference>
<dbReference type="STRING" id="1384057.CD33_14105"/>
<sequence length="103" mass="11594">MSNKCFADGCTNEALTEFCPECLANGGMKPVRRKTNEIEIIMTNVNEPPKIKLNGKEIKGIVELDYKYVTKSAEPGYHNFTVKYCDKESNTVRTVSANKIWEG</sequence>
<gene>
    <name evidence="1" type="ORF">CD33_14105</name>
</gene>
<dbReference type="RefSeq" id="WP_036201491.1">
    <property type="nucleotide sequence ID" value="NZ_AVCY01000003.1"/>
</dbReference>
<reference evidence="1 2" key="1">
    <citation type="submission" date="2014-02" db="EMBL/GenBank/DDBJ databases">
        <title>Draft genome sequence of Lysinibacillus sinduriensis JCM 15800.</title>
        <authorList>
            <person name="Zhang F."/>
            <person name="Wang G."/>
            <person name="Zhang L."/>
        </authorList>
    </citation>
    <scope>NUCLEOTIDE SEQUENCE [LARGE SCALE GENOMIC DNA]</scope>
    <source>
        <strain evidence="1 2">JCM 15800</strain>
    </source>
</reference>
<comment type="caution">
    <text evidence="1">The sequence shown here is derived from an EMBL/GenBank/DDBJ whole genome shotgun (WGS) entry which is preliminary data.</text>
</comment>
<evidence type="ECO:0000313" key="1">
    <source>
        <dbReference type="EMBL" id="KGR74886.1"/>
    </source>
</evidence>